<feature type="transmembrane region" description="Helical" evidence="7">
    <location>
        <begin position="50"/>
        <end position="69"/>
    </location>
</feature>
<evidence type="ECO:0000256" key="2">
    <source>
        <dbReference type="ARBA" id="ARBA00022553"/>
    </source>
</evidence>
<dbReference type="Gene3D" id="2.60.200.20">
    <property type="match status" value="1"/>
</dbReference>
<dbReference type="Proteomes" id="UP001500051">
    <property type="component" value="Unassembled WGS sequence"/>
</dbReference>
<keyword evidence="3 7" id="KW-0812">Transmembrane</keyword>
<evidence type="ECO:0000256" key="1">
    <source>
        <dbReference type="ARBA" id="ARBA00004141"/>
    </source>
</evidence>
<evidence type="ECO:0000256" key="5">
    <source>
        <dbReference type="ARBA" id="ARBA00023136"/>
    </source>
</evidence>
<feature type="compositionally biased region" description="Low complexity" evidence="6">
    <location>
        <begin position="157"/>
        <end position="191"/>
    </location>
</feature>
<gene>
    <name evidence="9" type="ORF">GCM10022204_21060</name>
</gene>
<dbReference type="Pfam" id="PF00498">
    <property type="entry name" value="FHA"/>
    <property type="match status" value="1"/>
</dbReference>
<protein>
    <recommendedName>
        <fullName evidence="8">FHA domain-containing protein</fullName>
    </recommendedName>
</protein>
<dbReference type="EMBL" id="BAAAYX010000005">
    <property type="protein sequence ID" value="GAA3703613.1"/>
    <property type="molecule type" value="Genomic_DNA"/>
</dbReference>
<evidence type="ECO:0000256" key="7">
    <source>
        <dbReference type="SAM" id="Phobius"/>
    </source>
</evidence>
<feature type="region of interest" description="Disordered" evidence="6">
    <location>
        <begin position="151"/>
        <end position="252"/>
    </location>
</feature>
<reference evidence="10" key="1">
    <citation type="journal article" date="2019" name="Int. J. Syst. Evol. Microbiol.">
        <title>The Global Catalogue of Microorganisms (GCM) 10K type strain sequencing project: providing services to taxonomists for standard genome sequencing and annotation.</title>
        <authorList>
            <consortium name="The Broad Institute Genomics Platform"/>
            <consortium name="The Broad Institute Genome Sequencing Center for Infectious Disease"/>
            <person name="Wu L."/>
            <person name="Ma J."/>
        </authorList>
    </citation>
    <scope>NUCLEOTIDE SEQUENCE [LARGE SCALE GENOMIC DNA]</scope>
    <source>
        <strain evidence="10">JCM 16548</strain>
    </source>
</reference>
<dbReference type="InterPro" id="IPR008984">
    <property type="entry name" value="SMAD_FHA_dom_sf"/>
</dbReference>
<comment type="caution">
    <text evidence="9">The sequence shown here is derived from an EMBL/GenBank/DDBJ whole genome shotgun (WGS) entry which is preliminary data.</text>
</comment>
<feature type="domain" description="FHA" evidence="8">
    <location>
        <begin position="277"/>
        <end position="332"/>
    </location>
</feature>
<feature type="transmembrane region" description="Helical" evidence="7">
    <location>
        <begin position="102"/>
        <end position="124"/>
    </location>
</feature>
<evidence type="ECO:0000313" key="9">
    <source>
        <dbReference type="EMBL" id="GAA3703613.1"/>
    </source>
</evidence>
<dbReference type="PROSITE" id="PS50006">
    <property type="entry name" value="FHA_DOMAIN"/>
    <property type="match status" value="1"/>
</dbReference>
<dbReference type="RefSeq" id="WP_344812303.1">
    <property type="nucleotide sequence ID" value="NZ_BAAAYX010000005.1"/>
</dbReference>
<keyword evidence="10" id="KW-1185">Reference proteome</keyword>
<dbReference type="InterPro" id="IPR010432">
    <property type="entry name" value="RDD"/>
</dbReference>
<dbReference type="InterPro" id="IPR000253">
    <property type="entry name" value="FHA_dom"/>
</dbReference>
<accession>A0ABP7DFK6</accession>
<feature type="compositionally biased region" description="Basic and acidic residues" evidence="6">
    <location>
        <begin position="216"/>
        <end position="233"/>
    </location>
</feature>
<name>A0ABP7DFK6_9ACTN</name>
<evidence type="ECO:0000256" key="4">
    <source>
        <dbReference type="ARBA" id="ARBA00022989"/>
    </source>
</evidence>
<dbReference type="SUPFAM" id="SSF49879">
    <property type="entry name" value="SMAD/FHA domain"/>
    <property type="match status" value="1"/>
</dbReference>
<dbReference type="CDD" id="cd00060">
    <property type="entry name" value="FHA"/>
    <property type="match status" value="1"/>
</dbReference>
<comment type="subcellular location">
    <subcellularLocation>
        <location evidence="1">Membrane</location>
        <topology evidence="1">Multi-pass membrane protein</topology>
    </subcellularLocation>
</comment>
<feature type="transmembrane region" description="Helical" evidence="7">
    <location>
        <begin position="22"/>
        <end position="43"/>
    </location>
</feature>
<keyword evidence="5 7" id="KW-0472">Membrane</keyword>
<sequence>MPNSRTTGLPPGVQVGATGPRALAALVEVGPVWLLGGLALLFGLVLDGSVVVVVLCLVVAVAWGALVWAQRASRAAGPGMRLDGVQIVGLSDGRPLGWGRVLVRWLVFAGLTVTVVGLIAMLVVMTRHPRRQGWHDLAANAVVIKERPLAPPRSKSAVGRATAGTKAGARPPASKAPAATKAAATAKPSEAMSTNGGSARPGEVEETVVVAEPAGDADRSVADETSVDGRDPVDGESADDGGSAGDGADPETADPVVLAEWMLRLDDGRDVAVERLVLLGRNPQPRVGEEDATLIKVSDETRTVSKSHLAVGVDASGLYVMDRGSTNGTMVTAPDGGQRPCPPGDVVDVPGGSVVSFGDHWLEVRRPGH</sequence>
<dbReference type="Pfam" id="PF06271">
    <property type="entry name" value="RDD"/>
    <property type="match status" value="1"/>
</dbReference>
<evidence type="ECO:0000256" key="6">
    <source>
        <dbReference type="SAM" id="MobiDB-lite"/>
    </source>
</evidence>
<keyword evidence="2" id="KW-0597">Phosphoprotein</keyword>
<proteinExistence type="predicted"/>
<keyword evidence="4 7" id="KW-1133">Transmembrane helix</keyword>
<evidence type="ECO:0000256" key="3">
    <source>
        <dbReference type="ARBA" id="ARBA00022692"/>
    </source>
</evidence>
<evidence type="ECO:0000259" key="8">
    <source>
        <dbReference type="PROSITE" id="PS50006"/>
    </source>
</evidence>
<organism evidence="9 10">
    <name type="scientific">Microlunatus aurantiacus</name>
    <dbReference type="NCBI Taxonomy" id="446786"/>
    <lineage>
        <taxon>Bacteria</taxon>
        <taxon>Bacillati</taxon>
        <taxon>Actinomycetota</taxon>
        <taxon>Actinomycetes</taxon>
        <taxon>Propionibacteriales</taxon>
        <taxon>Propionibacteriaceae</taxon>
        <taxon>Microlunatus</taxon>
    </lineage>
</organism>
<evidence type="ECO:0000313" key="10">
    <source>
        <dbReference type="Proteomes" id="UP001500051"/>
    </source>
</evidence>